<gene>
    <name evidence="1" type="ORF">FHS92_003519</name>
</gene>
<dbReference type="AlphaFoldDB" id="A0A841JB93"/>
<dbReference type="Proteomes" id="UP000552700">
    <property type="component" value="Unassembled WGS sequence"/>
</dbReference>
<dbReference type="EMBL" id="JACIJP010000015">
    <property type="protein sequence ID" value="MBB6125755.1"/>
    <property type="molecule type" value="Genomic_DNA"/>
</dbReference>
<proteinExistence type="predicted"/>
<feature type="non-terminal residue" evidence="1">
    <location>
        <position position="1"/>
    </location>
</feature>
<evidence type="ECO:0000313" key="1">
    <source>
        <dbReference type="EMBL" id="MBB6125755.1"/>
    </source>
</evidence>
<comment type="caution">
    <text evidence="1">The sequence shown here is derived from an EMBL/GenBank/DDBJ whole genome shotgun (WGS) entry which is preliminary data.</text>
</comment>
<name>A0A841JB93_9SPHN</name>
<sequence>YIGAVSKAPFGLALTSVVVEALRSVGNHAELVGLMEAVTREMLFRHYALIHHEDLRHRPPHLVDLKDYPPAIIERLIGEQRYRRGLCCKHSGPPSGTAPLLGSGRFVEMLIEHGHGLGHGRGANAK</sequence>
<reference evidence="1 2" key="1">
    <citation type="submission" date="2020-08" db="EMBL/GenBank/DDBJ databases">
        <title>Genomic Encyclopedia of Type Strains, Phase IV (KMG-IV): sequencing the most valuable type-strain genomes for metagenomic binning, comparative biology and taxonomic classification.</title>
        <authorList>
            <person name="Goeker M."/>
        </authorList>
    </citation>
    <scope>NUCLEOTIDE SEQUENCE [LARGE SCALE GENOMIC DNA]</scope>
    <source>
        <strain evidence="1 2">DSM 102255</strain>
    </source>
</reference>
<keyword evidence="2" id="KW-1185">Reference proteome</keyword>
<evidence type="ECO:0000313" key="2">
    <source>
        <dbReference type="Proteomes" id="UP000552700"/>
    </source>
</evidence>
<organism evidence="1 2">
    <name type="scientific">Sphingobium subterraneum</name>
    <dbReference type="NCBI Taxonomy" id="627688"/>
    <lineage>
        <taxon>Bacteria</taxon>
        <taxon>Pseudomonadati</taxon>
        <taxon>Pseudomonadota</taxon>
        <taxon>Alphaproteobacteria</taxon>
        <taxon>Sphingomonadales</taxon>
        <taxon>Sphingomonadaceae</taxon>
        <taxon>Sphingobium</taxon>
    </lineage>
</organism>
<accession>A0A841JB93</accession>
<protein>
    <submittedName>
        <fullName evidence="1">Uncharacterized protein</fullName>
    </submittedName>
</protein>